<dbReference type="InterPro" id="IPR008266">
    <property type="entry name" value="Tyr_kinase_AS"/>
</dbReference>
<dbReference type="PROSITE" id="PS50011">
    <property type="entry name" value="PROTEIN_KINASE_DOM"/>
    <property type="match status" value="1"/>
</dbReference>
<evidence type="ECO:0000313" key="4">
    <source>
        <dbReference type="Proteomes" id="UP000441455"/>
    </source>
</evidence>
<sequence>MQENLRMTPSVQKNICEYFNGDYQDSVYQYRSGSNLVEMYTTRFGTPNIVAGPSRWTLCDDTINYMYEMGNINEFFTVMLSLRNINKELRETNQAIVAEKRKEAIDRINQMLLEDDLELLSLNNRLILHHIDDDSDLIGSGGFANVYRVPGTNTVVKKLRDEFKDNDGIVSRFKQEFHLIHDKLQGIDGIIKGYEYNVDEISYTMEYCSTDLKNYIADMNLNETQRIDLVLEILGIMDQVHNRGVLHRDLSPKNIFIKDGHPIIADFGLGKAIDGDGRTYVTIDTSMNGTLEYCDPRQFQGLGFADKQSDIYSLGRIVNYVMTRDSDNFKHTLSIVSTIATEASLDARYHTIKEMIDKINRLTKTKADNEYAMKCERFLSVGHYDKTMDEFLLSFEEDNLINRLNNIKFRYVYSKIVANVSYNAIMIDRFESLHQIFLHPIGHTFASFDAVAYLCIDTLKKYRNITPALKTILGECIYDIAVGIDRWRVQEYFKKNYRDLEPDYIQEAISASLKRIK</sequence>
<feature type="binding site" evidence="1">
    <location>
        <position position="158"/>
    </location>
    <ligand>
        <name>ATP</name>
        <dbReference type="ChEBI" id="CHEBI:30616"/>
    </ligand>
</feature>
<dbReference type="SUPFAM" id="SSF56112">
    <property type="entry name" value="Protein kinase-like (PK-like)"/>
    <property type="match status" value="1"/>
</dbReference>
<dbReference type="InterPro" id="IPR017441">
    <property type="entry name" value="Protein_kinase_ATP_BS"/>
</dbReference>
<dbReference type="PROSITE" id="PS00109">
    <property type="entry name" value="PROTEIN_KINASE_TYR"/>
    <property type="match status" value="1"/>
</dbReference>
<keyword evidence="1" id="KW-0067">ATP-binding</keyword>
<proteinExistence type="predicted"/>
<dbReference type="SMART" id="SM00220">
    <property type="entry name" value="S_TKc"/>
    <property type="match status" value="1"/>
</dbReference>
<evidence type="ECO:0000256" key="1">
    <source>
        <dbReference type="PROSITE-ProRule" id="PRU10141"/>
    </source>
</evidence>
<organism evidence="3 4">
    <name type="scientific">Acidaminococcus fermentans</name>
    <dbReference type="NCBI Taxonomy" id="905"/>
    <lineage>
        <taxon>Bacteria</taxon>
        <taxon>Bacillati</taxon>
        <taxon>Bacillota</taxon>
        <taxon>Negativicutes</taxon>
        <taxon>Acidaminococcales</taxon>
        <taxon>Acidaminococcaceae</taxon>
        <taxon>Acidaminococcus</taxon>
    </lineage>
</organism>
<dbReference type="InterPro" id="IPR011009">
    <property type="entry name" value="Kinase-like_dom_sf"/>
</dbReference>
<dbReference type="InterPro" id="IPR000719">
    <property type="entry name" value="Prot_kinase_dom"/>
</dbReference>
<dbReference type="AlphaFoldDB" id="A0A6N7VKG6"/>
<dbReference type="Pfam" id="PF00069">
    <property type="entry name" value="Pkinase"/>
    <property type="match status" value="1"/>
</dbReference>
<dbReference type="GO" id="GO:0004672">
    <property type="term" value="F:protein kinase activity"/>
    <property type="evidence" value="ECO:0007669"/>
    <property type="project" value="InterPro"/>
</dbReference>
<feature type="domain" description="Protein kinase" evidence="2">
    <location>
        <begin position="132"/>
        <end position="392"/>
    </location>
</feature>
<keyword evidence="3" id="KW-0418">Kinase</keyword>
<name>A0A6N7VKG6_ACIFE</name>
<comment type="caution">
    <text evidence="3">The sequence shown here is derived from an EMBL/GenBank/DDBJ whole genome shotgun (WGS) entry which is preliminary data.</text>
</comment>
<dbReference type="EMBL" id="VULN01000007">
    <property type="protein sequence ID" value="MSS82087.1"/>
    <property type="molecule type" value="Genomic_DNA"/>
</dbReference>
<gene>
    <name evidence="3" type="ORF">FX155_05700</name>
</gene>
<dbReference type="RefSeq" id="WP_154488026.1">
    <property type="nucleotide sequence ID" value="NZ_VULN01000007.1"/>
</dbReference>
<dbReference type="OrthoDB" id="9788659at2"/>
<keyword evidence="1" id="KW-0547">Nucleotide-binding</keyword>
<keyword evidence="3" id="KW-0808">Transferase</keyword>
<evidence type="ECO:0000313" key="3">
    <source>
        <dbReference type="EMBL" id="MSS82087.1"/>
    </source>
</evidence>
<dbReference type="Proteomes" id="UP000441455">
    <property type="component" value="Unassembled WGS sequence"/>
</dbReference>
<evidence type="ECO:0000259" key="2">
    <source>
        <dbReference type="PROSITE" id="PS50011"/>
    </source>
</evidence>
<dbReference type="Gene3D" id="1.10.510.10">
    <property type="entry name" value="Transferase(Phosphotransferase) domain 1"/>
    <property type="match status" value="1"/>
</dbReference>
<dbReference type="PROSITE" id="PS00107">
    <property type="entry name" value="PROTEIN_KINASE_ATP"/>
    <property type="match status" value="1"/>
</dbReference>
<dbReference type="PANTHER" id="PTHR44167">
    <property type="entry name" value="OVARIAN-SPECIFIC SERINE/THREONINE-PROTEIN KINASE LOK-RELATED"/>
    <property type="match status" value="1"/>
</dbReference>
<protein>
    <submittedName>
        <fullName evidence="3">Protein kinase</fullName>
    </submittedName>
</protein>
<reference evidence="3 4" key="1">
    <citation type="submission" date="2019-08" db="EMBL/GenBank/DDBJ databases">
        <title>In-depth cultivation of the pig gut microbiome towards novel bacterial diversity and tailored functional studies.</title>
        <authorList>
            <person name="Wylensek D."/>
            <person name="Hitch T.C.A."/>
            <person name="Clavel T."/>
        </authorList>
    </citation>
    <scope>NUCLEOTIDE SEQUENCE [LARGE SCALE GENOMIC DNA]</scope>
    <source>
        <strain evidence="3 4">WCA-389-WT-5B</strain>
    </source>
</reference>
<dbReference type="PANTHER" id="PTHR44167:SF24">
    <property type="entry name" value="SERINE_THREONINE-PROTEIN KINASE CHK2"/>
    <property type="match status" value="1"/>
</dbReference>
<accession>A0A6N7VKG6</accession>
<dbReference type="GO" id="GO:0005524">
    <property type="term" value="F:ATP binding"/>
    <property type="evidence" value="ECO:0007669"/>
    <property type="project" value="UniProtKB-UniRule"/>
</dbReference>